<protein>
    <submittedName>
        <fullName evidence="1">Uncharacterized protein</fullName>
    </submittedName>
</protein>
<dbReference type="AlphaFoldDB" id="A0A160P7K4"/>
<dbReference type="Proteomes" id="UP000217676">
    <property type="component" value="Chromosome"/>
</dbReference>
<keyword evidence="2" id="KW-1185">Reference proteome</keyword>
<evidence type="ECO:0000313" key="1">
    <source>
        <dbReference type="EMBL" id="BAU87929.1"/>
    </source>
</evidence>
<proteinExistence type="predicted"/>
<gene>
    <name evidence="1" type="ORF">SLA_7063</name>
</gene>
<organism evidence="1 2">
    <name type="scientific">Streptomyces laurentii</name>
    <dbReference type="NCBI Taxonomy" id="39478"/>
    <lineage>
        <taxon>Bacteria</taxon>
        <taxon>Bacillati</taxon>
        <taxon>Actinomycetota</taxon>
        <taxon>Actinomycetes</taxon>
        <taxon>Kitasatosporales</taxon>
        <taxon>Streptomycetaceae</taxon>
        <taxon>Streptomyces</taxon>
    </lineage>
</organism>
<dbReference type="KEGG" id="slau:SLA_7063"/>
<dbReference type="EMBL" id="AP017424">
    <property type="protein sequence ID" value="BAU87929.1"/>
    <property type="molecule type" value="Genomic_DNA"/>
</dbReference>
<sequence length="63" mass="6297">MSNSQAVEPSKRAEISKRAALSVAALAVAGGAFFVPSVGDAAASPTDGTKIEAACPECFPDVM</sequence>
<name>A0A160P7K4_STRLU</name>
<evidence type="ECO:0000313" key="2">
    <source>
        <dbReference type="Proteomes" id="UP000217676"/>
    </source>
</evidence>
<reference evidence="1 2" key="1">
    <citation type="journal article" date="2016" name="Genome Announc.">
        <title>Complete Genome Sequence of Thiostrepton-Producing Streptomyces laurentii ATCC 31255.</title>
        <authorList>
            <person name="Doi K."/>
            <person name="Fujino Y."/>
            <person name="Nagayoshi Y."/>
            <person name="Ohshima T."/>
            <person name="Ogata S."/>
        </authorList>
    </citation>
    <scope>NUCLEOTIDE SEQUENCE [LARGE SCALE GENOMIC DNA]</scope>
    <source>
        <strain evidence="1 2">ATCC 31255</strain>
    </source>
</reference>
<accession>A0A160P7K4</accession>
<dbReference type="RefSeq" id="WP_317873026.1">
    <property type="nucleotide sequence ID" value="NZ_JBEYHT010000058.1"/>
</dbReference>